<dbReference type="Gene3D" id="3.40.50.300">
    <property type="entry name" value="P-loop containing nucleotide triphosphate hydrolases"/>
    <property type="match status" value="1"/>
</dbReference>
<feature type="domain" description="NACHT" evidence="1">
    <location>
        <begin position="392"/>
        <end position="484"/>
    </location>
</feature>
<dbReference type="Proteomes" id="UP001596083">
    <property type="component" value="Unassembled WGS sequence"/>
</dbReference>
<evidence type="ECO:0000313" key="3">
    <source>
        <dbReference type="Proteomes" id="UP001596083"/>
    </source>
</evidence>
<accession>A0ABW0Z7N0</accession>
<gene>
    <name evidence="2" type="ORF">ACFP1Z_25370</name>
</gene>
<dbReference type="PROSITE" id="PS50837">
    <property type="entry name" value="NACHT"/>
    <property type="match status" value="1"/>
</dbReference>
<dbReference type="EMBL" id="JBHSPB010000018">
    <property type="protein sequence ID" value="MFC5723499.1"/>
    <property type="molecule type" value="Genomic_DNA"/>
</dbReference>
<organism evidence="2 3">
    <name type="scientific">Streptomyces gamaensis</name>
    <dbReference type="NCBI Taxonomy" id="1763542"/>
    <lineage>
        <taxon>Bacteria</taxon>
        <taxon>Bacillati</taxon>
        <taxon>Actinomycetota</taxon>
        <taxon>Actinomycetes</taxon>
        <taxon>Kitasatosporales</taxon>
        <taxon>Streptomycetaceae</taxon>
        <taxon>Streptomyces</taxon>
    </lineage>
</organism>
<protein>
    <submittedName>
        <fullName evidence="2">NACHT domain-containing protein</fullName>
    </submittedName>
</protein>
<comment type="caution">
    <text evidence="2">The sequence shown here is derived from an EMBL/GenBank/DDBJ whole genome shotgun (WGS) entry which is preliminary data.</text>
</comment>
<dbReference type="InterPro" id="IPR007111">
    <property type="entry name" value="NACHT_NTPase"/>
</dbReference>
<reference evidence="3" key="1">
    <citation type="journal article" date="2019" name="Int. J. Syst. Evol. Microbiol.">
        <title>The Global Catalogue of Microorganisms (GCM) 10K type strain sequencing project: providing services to taxonomists for standard genome sequencing and annotation.</title>
        <authorList>
            <consortium name="The Broad Institute Genomics Platform"/>
            <consortium name="The Broad Institute Genome Sequencing Center for Infectious Disease"/>
            <person name="Wu L."/>
            <person name="Ma J."/>
        </authorList>
    </citation>
    <scope>NUCLEOTIDE SEQUENCE [LARGE SCALE GENOMIC DNA]</scope>
    <source>
        <strain evidence="3">CGMCC 4.7304</strain>
    </source>
</reference>
<proteinExistence type="predicted"/>
<name>A0ABW0Z7N0_9ACTN</name>
<keyword evidence="3" id="KW-1185">Reference proteome</keyword>
<dbReference type="InterPro" id="IPR027417">
    <property type="entry name" value="P-loop_NTPase"/>
</dbReference>
<dbReference type="RefSeq" id="WP_390319764.1">
    <property type="nucleotide sequence ID" value="NZ_JBHSPB010000018.1"/>
</dbReference>
<sequence>MTNSAVAAFRHIEGFYAPVSEDIPRSVQESFSALDFEARFLALLALSTLNSAGLPGVTIGRSPGLGEWISLLRDLRTRLGNADPDTTGHRVAQALNEALAHYDQGIPGAPPELRATKNLRDHVSHGGAIPDGLSPVVDTLVRAISGIIADCLSDAELSLIDDGSQEQRPVFTWGDTDVCLWPFMYVKPDGSWHIYARFTGNSPDYLTFGTPNYRSNPSNEALIDSLRMLLKPKRAPQDPLETFRAEVENDLMAFADVACAPPQHFDHCHGFGYEWGKSVSEGTQPRRDYFRLGPDGPEWQDEQGWVPYRAYLRKLTNWPIVASRLRHKLEEIERQFAEEETKQLGWGPDVSTHREAHVRVTEYDGGNPRKKSFSQLIDDVDADLGVETGQTQVFFVNGEAGIGKTRAMVKAARNRAREVEQYCGSERGTLPLFLYVRSTGRVLDDLDAAVNNAVAHTQILTEERVKTLCRKGLIALLIDGFDELLGGAAYSHAIDSLQGWLNALGGRGVLVISARSSYYMNQYRSSVQRASKAGNASVRHSIAEVLRWTPVEITSFLSDYGVPTYRFERLPDGDRKLLGLPFFARAFAEMCRSGAYKESETGTPSFTDRLLNHYLAREERKLAYAADSNSGLLNREELRHTFEYVAEIMVDGREREIDSSDLEFAAAMALGMADVNNLDDREGLRERLQVLCGLATDSGTRGPTRFRFQHEVFFDNFLAGIVVRHLQAGRVAAFQRLMSRSEWRAATVSGVVAAVDTGLLIDSLIGFRLTDIQSTSAPRDTIATNLGAIWAEVIRTAAEMPNGPIADAAFTDPLDLSRTKVGDATLINCRLESLTLPAGSGWQLRLEGTSVKKVTASAEQTDLTGLRGVRHRDLVELLFRPSNYYDRRPDILQALHTRGAEVIDAPEPSSAEVPVRVEAVRHYLKNLVEYASSTLILKDNHQPDDQRLKWTQAYPGEWKPFVDSLTKTELARLEKFSAKGSRKVKLRLQFGPANILDEKSEDPQIGNFWAAVKS</sequence>
<evidence type="ECO:0000313" key="2">
    <source>
        <dbReference type="EMBL" id="MFC5723499.1"/>
    </source>
</evidence>
<evidence type="ECO:0000259" key="1">
    <source>
        <dbReference type="PROSITE" id="PS50837"/>
    </source>
</evidence>